<evidence type="ECO:0000313" key="1">
    <source>
        <dbReference type="EMBL" id="KAI3703106.1"/>
    </source>
</evidence>
<comment type="caution">
    <text evidence="1">The sequence shown here is derived from an EMBL/GenBank/DDBJ whole genome shotgun (WGS) entry which is preliminary data.</text>
</comment>
<proteinExistence type="predicted"/>
<keyword evidence="2" id="KW-1185">Reference proteome</keyword>
<sequence length="367" mass="41839">MDVKSAFLNEELVEEVYVKQPPGFEDPAHPYHVFRLDKALYGLKQAPRVWYDTLSDFFLSNRYTRGKIDNTLFLKKTKGNIILVQIYVDDIIFGATDENLCQEFASLMKSKYEMSMMGELTFFLGLQIKQSSEGIFINQSKYIRDLLKKFDFENCSPMKTPMAPPLKIHADSAGKSVDITNYRGMIGSLLYLTVSRPDIMYATCLCARYQANPKESHLAVVKRSKVDRKSTTDSCQLLGGNLVSWSSKKQNSVSTSTVKAEYVATGSCCAQNLWMKNQLQDYDKFYSHVPILCDNSSAIAIANNPVLHSRYKHIDIRYHFIRDHISKGDIELHFIPTDLQLADLFTKPLDETRFNFLVGSLGMLNFS</sequence>
<dbReference type="Proteomes" id="UP001055879">
    <property type="component" value="Linkage Group LG09"/>
</dbReference>
<reference evidence="2" key="1">
    <citation type="journal article" date="2022" name="Mol. Ecol. Resour.">
        <title>The genomes of chicory, endive, great burdock and yacon provide insights into Asteraceae palaeo-polyploidization history and plant inulin production.</title>
        <authorList>
            <person name="Fan W."/>
            <person name="Wang S."/>
            <person name="Wang H."/>
            <person name="Wang A."/>
            <person name="Jiang F."/>
            <person name="Liu H."/>
            <person name="Zhao H."/>
            <person name="Xu D."/>
            <person name="Zhang Y."/>
        </authorList>
    </citation>
    <scope>NUCLEOTIDE SEQUENCE [LARGE SCALE GENOMIC DNA]</scope>
    <source>
        <strain evidence="2">cv. Niubang</strain>
    </source>
</reference>
<protein>
    <submittedName>
        <fullName evidence="1">Uncharacterized protein</fullName>
    </submittedName>
</protein>
<evidence type="ECO:0000313" key="2">
    <source>
        <dbReference type="Proteomes" id="UP001055879"/>
    </source>
</evidence>
<dbReference type="EMBL" id="CM042055">
    <property type="protein sequence ID" value="KAI3703106.1"/>
    <property type="molecule type" value="Genomic_DNA"/>
</dbReference>
<reference evidence="1 2" key="2">
    <citation type="journal article" date="2022" name="Mol. Ecol. Resour.">
        <title>The genomes of chicory, endive, great burdock and yacon provide insights into Asteraceae paleo-polyploidization history and plant inulin production.</title>
        <authorList>
            <person name="Fan W."/>
            <person name="Wang S."/>
            <person name="Wang H."/>
            <person name="Wang A."/>
            <person name="Jiang F."/>
            <person name="Liu H."/>
            <person name="Zhao H."/>
            <person name="Xu D."/>
            <person name="Zhang Y."/>
        </authorList>
    </citation>
    <scope>NUCLEOTIDE SEQUENCE [LARGE SCALE GENOMIC DNA]</scope>
    <source>
        <strain evidence="2">cv. Niubang</strain>
    </source>
</reference>
<gene>
    <name evidence="1" type="ORF">L6452_28861</name>
</gene>
<organism evidence="1 2">
    <name type="scientific">Arctium lappa</name>
    <name type="common">Greater burdock</name>
    <name type="synonym">Lappa major</name>
    <dbReference type="NCBI Taxonomy" id="4217"/>
    <lineage>
        <taxon>Eukaryota</taxon>
        <taxon>Viridiplantae</taxon>
        <taxon>Streptophyta</taxon>
        <taxon>Embryophyta</taxon>
        <taxon>Tracheophyta</taxon>
        <taxon>Spermatophyta</taxon>
        <taxon>Magnoliopsida</taxon>
        <taxon>eudicotyledons</taxon>
        <taxon>Gunneridae</taxon>
        <taxon>Pentapetalae</taxon>
        <taxon>asterids</taxon>
        <taxon>campanulids</taxon>
        <taxon>Asterales</taxon>
        <taxon>Asteraceae</taxon>
        <taxon>Carduoideae</taxon>
        <taxon>Cardueae</taxon>
        <taxon>Arctiinae</taxon>
        <taxon>Arctium</taxon>
    </lineage>
</organism>
<accession>A0ACB9A0N3</accession>
<name>A0ACB9A0N3_ARCLA</name>